<evidence type="ECO:0000313" key="1">
    <source>
        <dbReference type="EMBL" id="MCU7549711.1"/>
    </source>
</evidence>
<comment type="caution">
    <text evidence="1">The sequence shown here is derived from an EMBL/GenBank/DDBJ whole genome shotgun (WGS) entry which is preliminary data.</text>
</comment>
<dbReference type="RefSeq" id="WP_279297151.1">
    <property type="nucleotide sequence ID" value="NZ_JAOTIF010000007.1"/>
</dbReference>
<dbReference type="AlphaFoldDB" id="A0A9X3B8F5"/>
<dbReference type="EMBL" id="JAOTIF010000007">
    <property type="protein sequence ID" value="MCU7549711.1"/>
    <property type="molecule type" value="Genomic_DNA"/>
</dbReference>
<dbReference type="InterPro" id="IPR025345">
    <property type="entry name" value="DUF4249"/>
</dbReference>
<reference evidence="1" key="2">
    <citation type="submission" date="2023-04" db="EMBL/GenBank/DDBJ databases">
        <title>Paracnuella aquatica gen. nov., sp. nov., a member of the family Chitinophagaceae isolated from a hot spring.</title>
        <authorList>
            <person name="Wang C."/>
        </authorList>
    </citation>
    <scope>NUCLEOTIDE SEQUENCE</scope>
    <source>
        <strain evidence="1">LB-8</strain>
    </source>
</reference>
<gene>
    <name evidence="1" type="ORF">OCK74_11335</name>
</gene>
<organism evidence="1 2">
    <name type="scientific">Paraflavisolibacter caeni</name>
    <dbReference type="NCBI Taxonomy" id="2982496"/>
    <lineage>
        <taxon>Bacteria</taxon>
        <taxon>Pseudomonadati</taxon>
        <taxon>Bacteroidota</taxon>
        <taxon>Chitinophagia</taxon>
        <taxon>Chitinophagales</taxon>
        <taxon>Chitinophagaceae</taxon>
        <taxon>Paraflavisolibacter</taxon>
    </lineage>
</organism>
<protein>
    <submittedName>
        <fullName evidence="1">DUF4249 domain-containing protein</fullName>
    </submittedName>
</protein>
<sequence length="263" mass="29775">MKKLLWIVAVLFSLAVIHSCISKSNIDIEIPPQQKEIIVECFLTPGYPAALTLTESINLDDELDLWGLDNAKAYIITDSGAIQLNGIFSWDSARRVYVNYSSKDTIHNNHSFFTLDITNSQGIRLYASTNIVSQVEMQNINLERNAITVHYKTSNAGEQYFKLLASIYKSGKHKETKFGLYDQNDPVTDSCSLPWKEYKADADSVVVTLYHIQKDYYEYLLSVRNASSAYKDPFLTPEAIKSNINGGIGIFTYYTFDKRGFAL</sequence>
<name>A0A9X3B8F5_9BACT</name>
<dbReference type="Proteomes" id="UP001155483">
    <property type="component" value="Unassembled WGS sequence"/>
</dbReference>
<keyword evidence="2" id="KW-1185">Reference proteome</keyword>
<accession>A0A9X3B8F5</accession>
<evidence type="ECO:0000313" key="2">
    <source>
        <dbReference type="Proteomes" id="UP001155483"/>
    </source>
</evidence>
<dbReference type="Pfam" id="PF14054">
    <property type="entry name" value="DUF4249"/>
    <property type="match status" value="1"/>
</dbReference>
<proteinExistence type="predicted"/>
<reference evidence="1" key="1">
    <citation type="submission" date="2022-09" db="EMBL/GenBank/DDBJ databases">
        <authorList>
            <person name="Yuan C."/>
            <person name="Ke Z."/>
        </authorList>
    </citation>
    <scope>NUCLEOTIDE SEQUENCE</scope>
    <source>
        <strain evidence="1">LB-8</strain>
    </source>
</reference>